<protein>
    <submittedName>
        <fullName evidence="1">Zinc finger protein 671</fullName>
    </submittedName>
</protein>
<proteinExistence type="predicted"/>
<gene>
    <name evidence="1" type="primary">ZNF671</name>
</gene>
<dbReference type="GeneTree" id="ENSGT00940000163659"/>
<accession>A0A2K6LVJ7</accession>
<keyword evidence="2" id="KW-1185">Reference proteome</keyword>
<reference evidence="1" key="2">
    <citation type="submission" date="2025-08" db="UniProtKB">
        <authorList>
            <consortium name="Ensembl"/>
        </authorList>
    </citation>
    <scope>IDENTIFICATION</scope>
</reference>
<dbReference type="Ensembl" id="ENSRBIT00000051466.1">
    <property type="protein sequence ID" value="ENSRBIP00000027534.1"/>
    <property type="gene ID" value="ENSRBIG00000037640.1"/>
</dbReference>
<reference evidence="1" key="3">
    <citation type="submission" date="2025-09" db="UniProtKB">
        <authorList>
            <consortium name="Ensembl"/>
        </authorList>
    </citation>
    <scope>IDENTIFICATION</scope>
</reference>
<dbReference type="Proteomes" id="UP000233180">
    <property type="component" value="Unassembled WGS sequence"/>
</dbReference>
<reference evidence="1 2" key="1">
    <citation type="submission" date="2016-06" db="EMBL/GenBank/DDBJ databases">
        <title>Genome of Rhinopithecus bieti.</title>
        <authorList>
            <person name="Wu"/>
            <person name="C.-I. and Zhang"/>
            <person name="Y."/>
        </authorList>
    </citation>
    <scope>NUCLEOTIDE SEQUENCE</scope>
</reference>
<organism evidence="1 2">
    <name type="scientific">Rhinopithecus bieti</name>
    <name type="common">Black snub-nosed monkey</name>
    <name type="synonym">Pygathrix bieti</name>
    <dbReference type="NCBI Taxonomy" id="61621"/>
    <lineage>
        <taxon>Eukaryota</taxon>
        <taxon>Metazoa</taxon>
        <taxon>Chordata</taxon>
        <taxon>Craniata</taxon>
        <taxon>Vertebrata</taxon>
        <taxon>Euteleostomi</taxon>
        <taxon>Mammalia</taxon>
        <taxon>Eutheria</taxon>
        <taxon>Euarchontoglires</taxon>
        <taxon>Primates</taxon>
        <taxon>Haplorrhini</taxon>
        <taxon>Catarrhini</taxon>
        <taxon>Cercopithecidae</taxon>
        <taxon>Colobinae</taxon>
        <taxon>Rhinopithecus</taxon>
    </lineage>
</organism>
<evidence type="ECO:0000313" key="1">
    <source>
        <dbReference type="Ensembl" id="ENSRBIP00000027534.1"/>
    </source>
</evidence>
<sequence>MLSPASRDASEALQGWAYLRPRSRRLPLPAAVRAHGPVAELTDSARELHFLDHVQSL</sequence>
<dbReference type="AlphaFoldDB" id="A0A2K6LVJ7"/>
<name>A0A2K6LVJ7_RHIBE</name>
<evidence type="ECO:0000313" key="2">
    <source>
        <dbReference type="Proteomes" id="UP000233180"/>
    </source>
</evidence>